<name>A0ABY9X5E9_9BACT</name>
<accession>A0ABY9X5E9</accession>
<evidence type="ECO:0000313" key="2">
    <source>
        <dbReference type="Proteomes" id="UP001611383"/>
    </source>
</evidence>
<dbReference type="RefSeq" id="WP_395809931.1">
    <property type="nucleotide sequence ID" value="NZ_CP043494.1"/>
</dbReference>
<dbReference type="PROSITE" id="PS51257">
    <property type="entry name" value="PROKAR_LIPOPROTEIN"/>
    <property type="match status" value="1"/>
</dbReference>
<evidence type="ECO:0008006" key="3">
    <source>
        <dbReference type="Google" id="ProtNLM"/>
    </source>
</evidence>
<keyword evidence="2" id="KW-1185">Reference proteome</keyword>
<reference evidence="1 2" key="1">
    <citation type="submission" date="2019-08" db="EMBL/GenBank/DDBJ databases">
        <title>Archangium and Cystobacter genomes.</title>
        <authorList>
            <person name="Chen I.-C.K."/>
            <person name="Wielgoss S."/>
        </authorList>
    </citation>
    <scope>NUCLEOTIDE SEQUENCE [LARGE SCALE GENOMIC DNA]</scope>
    <source>
        <strain evidence="1 2">Cbm 6</strain>
    </source>
</reference>
<proteinExistence type="predicted"/>
<dbReference type="EMBL" id="CP043494">
    <property type="protein sequence ID" value="WNG50626.1"/>
    <property type="molecule type" value="Genomic_DNA"/>
</dbReference>
<sequence length="142" mass="15835">MRSLTLSILLCACTLSGCVLFERLGYHKYQKAELAPPEEAARIKFPDSYESGVRIEGAMMKALSVAMNDYLPSHIKAEDQKGPEYQCLARWDTYRTVVMQAHEDLFFVLLSPDLSKCAPGFIVPDAGAEYAIDGQGRILSKR</sequence>
<dbReference type="Proteomes" id="UP001611383">
    <property type="component" value="Chromosome"/>
</dbReference>
<organism evidence="1 2">
    <name type="scientific">Archangium minus</name>
    <dbReference type="NCBI Taxonomy" id="83450"/>
    <lineage>
        <taxon>Bacteria</taxon>
        <taxon>Pseudomonadati</taxon>
        <taxon>Myxococcota</taxon>
        <taxon>Myxococcia</taxon>
        <taxon>Myxococcales</taxon>
        <taxon>Cystobacterineae</taxon>
        <taxon>Archangiaceae</taxon>
        <taxon>Archangium</taxon>
    </lineage>
</organism>
<evidence type="ECO:0000313" key="1">
    <source>
        <dbReference type="EMBL" id="WNG50626.1"/>
    </source>
</evidence>
<protein>
    <recommendedName>
        <fullName evidence="3">Lipoprotein</fullName>
    </recommendedName>
</protein>
<gene>
    <name evidence="1" type="ORF">F0U60_45745</name>
</gene>